<name>A0A5J6D6V6_9CAUD</name>
<dbReference type="GeneID" id="77931384"/>
<dbReference type="RefSeq" id="YP_010655521.1">
    <property type="nucleotide sequence ID" value="NC_070829.1"/>
</dbReference>
<keyword evidence="2" id="KW-1185">Reference proteome</keyword>
<accession>A0A5J6D6V6</accession>
<dbReference type="EMBL" id="MN204493">
    <property type="protein sequence ID" value="QEQ93608.1"/>
    <property type="molecule type" value="Genomic_DNA"/>
</dbReference>
<evidence type="ECO:0000313" key="2">
    <source>
        <dbReference type="Proteomes" id="UP000327392"/>
    </source>
</evidence>
<sequence length="90" mass="9971">MSIPAGANKVTYRFGVTNPDEVLFDVREFTLGGNPTNVWSLQQTNDQIQTMMDNYLEDVNAAYPASGGYTVQASRTYTCQNVEGDTWPTP</sequence>
<gene>
    <name evidence="1" type="primary">30</name>
    <name evidence="1" type="ORF">SEA_ZUKO_30</name>
</gene>
<reference evidence="1 2" key="1">
    <citation type="submission" date="2019-07" db="EMBL/GenBank/DDBJ databases">
        <authorList>
            <person name="Mandava P."/>
            <person name="Ferry J.C."/>
            <person name="Fallon S.M."/>
            <person name="Hajdenberg M."/>
            <person name="Sharma E."/>
            <person name="Shaffer C.D."/>
            <person name="Weston-Hafer K.A."/>
            <person name="Garlena R.A."/>
            <person name="Russell D.A."/>
            <person name="Pope W.H."/>
            <person name="Jacobs-Sera D."/>
            <person name="Hatfull G.F."/>
        </authorList>
    </citation>
    <scope>NUCLEOTIDE SEQUENCE [LARGE SCALE GENOMIC DNA]</scope>
</reference>
<dbReference type="Proteomes" id="UP000327392">
    <property type="component" value="Segment"/>
</dbReference>
<dbReference type="KEGG" id="vg:77931384"/>
<protein>
    <submittedName>
        <fullName evidence="1">Uncharacterized protein</fullName>
    </submittedName>
</protein>
<evidence type="ECO:0000313" key="1">
    <source>
        <dbReference type="EMBL" id="QEQ93608.1"/>
    </source>
</evidence>
<proteinExistence type="predicted"/>
<organism evidence="1 2">
    <name type="scientific">Streptomyces phage Zuko</name>
    <dbReference type="NCBI Taxonomy" id="2601695"/>
    <lineage>
        <taxon>Viruses</taxon>
        <taxon>Duplodnaviria</taxon>
        <taxon>Heunggongvirae</taxon>
        <taxon>Uroviricota</taxon>
        <taxon>Caudoviricetes</taxon>
        <taxon>Zukovirus</taxon>
        <taxon>Zukovirus zuko</taxon>
    </lineage>
</organism>